<organism evidence="2 3">
    <name type="scientific">Elysia crispata</name>
    <name type="common">lettuce slug</name>
    <dbReference type="NCBI Taxonomy" id="231223"/>
    <lineage>
        <taxon>Eukaryota</taxon>
        <taxon>Metazoa</taxon>
        <taxon>Spiralia</taxon>
        <taxon>Lophotrochozoa</taxon>
        <taxon>Mollusca</taxon>
        <taxon>Gastropoda</taxon>
        <taxon>Heterobranchia</taxon>
        <taxon>Euthyneura</taxon>
        <taxon>Panpulmonata</taxon>
        <taxon>Sacoglossa</taxon>
        <taxon>Placobranchoidea</taxon>
        <taxon>Plakobranchidae</taxon>
        <taxon>Elysia</taxon>
    </lineage>
</organism>
<proteinExistence type="predicted"/>
<evidence type="ECO:0000256" key="1">
    <source>
        <dbReference type="SAM" id="MobiDB-lite"/>
    </source>
</evidence>
<evidence type="ECO:0000313" key="2">
    <source>
        <dbReference type="EMBL" id="KAK3757963.1"/>
    </source>
</evidence>
<sequence>MQDKNHLLRKDISHEKIRAEKNHKNTSKQPGQEFAEETERQTTEQMEARCRGKPEGARWSGAEKATQIRDRWRIYNWPLLLLERVPNTMAI</sequence>
<dbReference type="EMBL" id="JAWDGP010005302">
    <property type="protein sequence ID" value="KAK3757963.1"/>
    <property type="molecule type" value="Genomic_DNA"/>
</dbReference>
<feature type="region of interest" description="Disordered" evidence="1">
    <location>
        <begin position="1"/>
        <end position="63"/>
    </location>
</feature>
<feature type="compositionally biased region" description="Basic and acidic residues" evidence="1">
    <location>
        <begin position="1"/>
        <end position="23"/>
    </location>
</feature>
<reference evidence="2" key="1">
    <citation type="journal article" date="2023" name="G3 (Bethesda)">
        <title>A reference genome for the long-term kleptoplast-retaining sea slug Elysia crispata morphotype clarki.</title>
        <authorList>
            <person name="Eastman K.E."/>
            <person name="Pendleton A.L."/>
            <person name="Shaikh M.A."/>
            <person name="Suttiyut T."/>
            <person name="Ogas R."/>
            <person name="Tomko P."/>
            <person name="Gavelis G."/>
            <person name="Widhalm J.R."/>
            <person name="Wisecaver J.H."/>
        </authorList>
    </citation>
    <scope>NUCLEOTIDE SEQUENCE</scope>
    <source>
        <strain evidence="2">ECLA1</strain>
    </source>
</reference>
<accession>A0AAE1D682</accession>
<dbReference type="AlphaFoldDB" id="A0AAE1D682"/>
<keyword evidence="3" id="KW-1185">Reference proteome</keyword>
<protein>
    <submittedName>
        <fullName evidence="2">Uncharacterized protein</fullName>
    </submittedName>
</protein>
<name>A0AAE1D682_9GAST</name>
<gene>
    <name evidence="2" type="ORF">RRG08_058277</name>
</gene>
<evidence type="ECO:0000313" key="3">
    <source>
        <dbReference type="Proteomes" id="UP001283361"/>
    </source>
</evidence>
<dbReference type="Proteomes" id="UP001283361">
    <property type="component" value="Unassembled WGS sequence"/>
</dbReference>
<comment type="caution">
    <text evidence="2">The sequence shown here is derived from an EMBL/GenBank/DDBJ whole genome shotgun (WGS) entry which is preliminary data.</text>
</comment>
<feature type="compositionally biased region" description="Basic and acidic residues" evidence="1">
    <location>
        <begin position="37"/>
        <end position="56"/>
    </location>
</feature>